<sequence length="65" mass="7716">ECFILHPELCPKRKEDEQREMKRSNGANMKNQDQYQRATEGKQSKEMKIADKAVDSKNEAKIFWE</sequence>
<feature type="non-terminal residue" evidence="2">
    <location>
        <position position="1"/>
    </location>
</feature>
<evidence type="ECO:0000313" key="2">
    <source>
        <dbReference type="EMBL" id="MCD9640320.1"/>
    </source>
</evidence>
<feature type="compositionally biased region" description="Polar residues" evidence="1">
    <location>
        <begin position="25"/>
        <end position="37"/>
    </location>
</feature>
<evidence type="ECO:0000313" key="3">
    <source>
        <dbReference type="Proteomes" id="UP000823775"/>
    </source>
</evidence>
<accession>A0ABS8V2J9</accession>
<reference evidence="2 3" key="1">
    <citation type="journal article" date="2021" name="BMC Genomics">
        <title>Datura genome reveals duplications of psychoactive alkaloid biosynthetic genes and high mutation rate following tissue culture.</title>
        <authorList>
            <person name="Rajewski A."/>
            <person name="Carter-House D."/>
            <person name="Stajich J."/>
            <person name="Litt A."/>
        </authorList>
    </citation>
    <scope>NUCLEOTIDE SEQUENCE [LARGE SCALE GENOMIC DNA]</scope>
    <source>
        <strain evidence="2">AR-01</strain>
    </source>
</reference>
<gene>
    <name evidence="2" type="ORF">HAX54_025596</name>
</gene>
<dbReference type="Proteomes" id="UP000823775">
    <property type="component" value="Unassembled WGS sequence"/>
</dbReference>
<protein>
    <submittedName>
        <fullName evidence="2">Uncharacterized protein</fullName>
    </submittedName>
</protein>
<name>A0ABS8V2J9_DATST</name>
<dbReference type="EMBL" id="JACEIK010003101">
    <property type="protein sequence ID" value="MCD9640320.1"/>
    <property type="molecule type" value="Genomic_DNA"/>
</dbReference>
<feature type="region of interest" description="Disordered" evidence="1">
    <location>
        <begin position="13"/>
        <end position="47"/>
    </location>
</feature>
<organism evidence="2 3">
    <name type="scientific">Datura stramonium</name>
    <name type="common">Jimsonweed</name>
    <name type="synonym">Common thornapple</name>
    <dbReference type="NCBI Taxonomy" id="4076"/>
    <lineage>
        <taxon>Eukaryota</taxon>
        <taxon>Viridiplantae</taxon>
        <taxon>Streptophyta</taxon>
        <taxon>Embryophyta</taxon>
        <taxon>Tracheophyta</taxon>
        <taxon>Spermatophyta</taxon>
        <taxon>Magnoliopsida</taxon>
        <taxon>eudicotyledons</taxon>
        <taxon>Gunneridae</taxon>
        <taxon>Pentapetalae</taxon>
        <taxon>asterids</taxon>
        <taxon>lamiids</taxon>
        <taxon>Solanales</taxon>
        <taxon>Solanaceae</taxon>
        <taxon>Solanoideae</taxon>
        <taxon>Datureae</taxon>
        <taxon>Datura</taxon>
    </lineage>
</organism>
<comment type="caution">
    <text evidence="2">The sequence shown here is derived from an EMBL/GenBank/DDBJ whole genome shotgun (WGS) entry which is preliminary data.</text>
</comment>
<proteinExistence type="predicted"/>
<feature type="compositionally biased region" description="Basic and acidic residues" evidence="1">
    <location>
        <begin position="13"/>
        <end position="23"/>
    </location>
</feature>
<evidence type="ECO:0000256" key="1">
    <source>
        <dbReference type="SAM" id="MobiDB-lite"/>
    </source>
</evidence>
<keyword evidence="3" id="KW-1185">Reference proteome</keyword>